<dbReference type="OrthoDB" id="681126at2759"/>
<dbReference type="GeneID" id="111005012"/>
<feature type="transmembrane region" description="Helical" evidence="2">
    <location>
        <begin position="86"/>
        <end position="108"/>
    </location>
</feature>
<evidence type="ECO:0000259" key="3">
    <source>
        <dbReference type="Pfam" id="PF13962"/>
    </source>
</evidence>
<dbReference type="InterPro" id="IPR026961">
    <property type="entry name" value="PGG_dom"/>
</dbReference>
<dbReference type="PANTHER" id="PTHR24177:SF426">
    <property type="entry name" value="PROTEIN, PUTATIVE-RELATED"/>
    <property type="match status" value="1"/>
</dbReference>
<dbReference type="AlphaFoldDB" id="A0A6J1BR52"/>
<feature type="domain" description="PGG" evidence="3">
    <location>
        <begin position="33"/>
        <end position="136"/>
    </location>
</feature>
<name>A0A6J1BR52_MOMCH</name>
<keyword evidence="4" id="KW-1185">Reference proteome</keyword>
<dbReference type="RefSeq" id="XP_022132046.1">
    <property type="nucleotide sequence ID" value="XM_022276354.1"/>
</dbReference>
<dbReference type="Proteomes" id="UP000504603">
    <property type="component" value="Unplaced"/>
</dbReference>
<keyword evidence="2" id="KW-1133">Transmembrane helix</keyword>
<keyword evidence="2" id="KW-0472">Membrane</keyword>
<dbReference type="KEGG" id="mcha:111005012"/>
<feature type="region of interest" description="Disordered" evidence="1">
    <location>
        <begin position="1"/>
        <end position="34"/>
    </location>
</feature>
<dbReference type="PANTHER" id="PTHR24177">
    <property type="entry name" value="CASKIN"/>
    <property type="match status" value="1"/>
</dbReference>
<proteinExistence type="predicted"/>
<keyword evidence="2" id="KW-0812">Transmembrane</keyword>
<evidence type="ECO:0000256" key="1">
    <source>
        <dbReference type="SAM" id="MobiDB-lite"/>
    </source>
</evidence>
<sequence>MSSRPEEEAVAAGNEIETGDDDRNSAASSGNRWAQGERESLMVVATFVAAAAFQAGINPPGGVWQDDGDPRYEAGKSIMAAKNESLYVTFIVGATLCLAAALTQLLMLLNDFTKKAQLSASRSSLSSGLIFLSVFSYS</sequence>
<protein>
    <submittedName>
        <fullName evidence="5">Uncharacterized protein LOC111005012</fullName>
    </submittedName>
</protein>
<dbReference type="Pfam" id="PF13962">
    <property type="entry name" value="PGG"/>
    <property type="match status" value="1"/>
</dbReference>
<evidence type="ECO:0000313" key="5">
    <source>
        <dbReference type="RefSeq" id="XP_022132046.1"/>
    </source>
</evidence>
<gene>
    <name evidence="5" type="primary">LOC111005012</name>
</gene>
<dbReference type="GO" id="GO:0016020">
    <property type="term" value="C:membrane"/>
    <property type="evidence" value="ECO:0007669"/>
    <property type="project" value="TreeGrafter"/>
</dbReference>
<reference evidence="5" key="1">
    <citation type="submission" date="2025-08" db="UniProtKB">
        <authorList>
            <consortium name="RefSeq"/>
        </authorList>
    </citation>
    <scope>IDENTIFICATION</scope>
    <source>
        <strain evidence="5">OHB3-1</strain>
    </source>
</reference>
<evidence type="ECO:0000313" key="4">
    <source>
        <dbReference type="Proteomes" id="UP000504603"/>
    </source>
</evidence>
<evidence type="ECO:0000256" key="2">
    <source>
        <dbReference type="SAM" id="Phobius"/>
    </source>
</evidence>
<organism evidence="4 5">
    <name type="scientific">Momordica charantia</name>
    <name type="common">Bitter gourd</name>
    <name type="synonym">Balsam pear</name>
    <dbReference type="NCBI Taxonomy" id="3673"/>
    <lineage>
        <taxon>Eukaryota</taxon>
        <taxon>Viridiplantae</taxon>
        <taxon>Streptophyta</taxon>
        <taxon>Embryophyta</taxon>
        <taxon>Tracheophyta</taxon>
        <taxon>Spermatophyta</taxon>
        <taxon>Magnoliopsida</taxon>
        <taxon>eudicotyledons</taxon>
        <taxon>Gunneridae</taxon>
        <taxon>Pentapetalae</taxon>
        <taxon>rosids</taxon>
        <taxon>fabids</taxon>
        <taxon>Cucurbitales</taxon>
        <taxon>Cucurbitaceae</taxon>
        <taxon>Momordiceae</taxon>
        <taxon>Momordica</taxon>
    </lineage>
</organism>
<accession>A0A6J1BR52</accession>